<dbReference type="EMBL" id="HBNR01023427">
    <property type="protein sequence ID" value="CAE4576050.1"/>
    <property type="molecule type" value="Transcribed_RNA"/>
</dbReference>
<dbReference type="Pfam" id="PF00566">
    <property type="entry name" value="RabGAP-TBC"/>
    <property type="match status" value="1"/>
</dbReference>
<dbReference type="AlphaFoldDB" id="A0A6T0XDQ5"/>
<dbReference type="InterPro" id="IPR050302">
    <property type="entry name" value="Rab_GAP_TBC_domain"/>
</dbReference>
<gene>
    <name evidence="3" type="ORF">AMON00008_LOCUS15669</name>
    <name evidence="4" type="ORF">AMON00008_LOCUS15670</name>
</gene>
<dbReference type="PANTHER" id="PTHR47219">
    <property type="entry name" value="RAB GTPASE-ACTIVATING PROTEIN 1-LIKE"/>
    <property type="match status" value="1"/>
</dbReference>
<dbReference type="EMBL" id="HBNR01023426">
    <property type="protein sequence ID" value="CAE4576049.1"/>
    <property type="molecule type" value="Transcribed_RNA"/>
</dbReference>
<evidence type="ECO:0000313" key="3">
    <source>
        <dbReference type="EMBL" id="CAE4576049.1"/>
    </source>
</evidence>
<dbReference type="GO" id="GO:0005096">
    <property type="term" value="F:GTPase activator activity"/>
    <property type="evidence" value="ECO:0007669"/>
    <property type="project" value="TreeGrafter"/>
</dbReference>
<feature type="region of interest" description="Disordered" evidence="1">
    <location>
        <begin position="28"/>
        <end position="66"/>
    </location>
</feature>
<evidence type="ECO:0000313" key="4">
    <source>
        <dbReference type="EMBL" id="CAE4576050.1"/>
    </source>
</evidence>
<dbReference type="SMART" id="SM00164">
    <property type="entry name" value="TBC"/>
    <property type="match status" value="1"/>
</dbReference>
<feature type="domain" description="Rab-GAP TBC" evidence="2">
    <location>
        <begin position="172"/>
        <end position="353"/>
    </location>
</feature>
<organism evidence="4">
    <name type="scientific">Alexandrium monilatum</name>
    <dbReference type="NCBI Taxonomy" id="311494"/>
    <lineage>
        <taxon>Eukaryota</taxon>
        <taxon>Sar</taxon>
        <taxon>Alveolata</taxon>
        <taxon>Dinophyceae</taxon>
        <taxon>Gonyaulacales</taxon>
        <taxon>Pyrocystaceae</taxon>
        <taxon>Alexandrium</taxon>
    </lineage>
</organism>
<dbReference type="SUPFAM" id="SSF47923">
    <property type="entry name" value="Ypt/Rab-GAP domain of gyp1p"/>
    <property type="match status" value="1"/>
</dbReference>
<proteinExistence type="predicted"/>
<dbReference type="InterPro" id="IPR035969">
    <property type="entry name" value="Rab-GAP_TBC_sf"/>
</dbReference>
<dbReference type="InterPro" id="IPR000195">
    <property type="entry name" value="Rab-GAP-TBC_dom"/>
</dbReference>
<dbReference type="PANTHER" id="PTHR47219:SF20">
    <property type="entry name" value="TBC1 DOMAIN FAMILY MEMBER 2B"/>
    <property type="match status" value="1"/>
</dbReference>
<dbReference type="Gene3D" id="1.10.8.270">
    <property type="entry name" value="putative rabgap domain of human tbc1 domain family member 14 like domains"/>
    <property type="match status" value="1"/>
</dbReference>
<evidence type="ECO:0000256" key="1">
    <source>
        <dbReference type="SAM" id="MobiDB-lite"/>
    </source>
</evidence>
<accession>A0A6T0XDQ5</accession>
<dbReference type="PROSITE" id="PS50086">
    <property type="entry name" value="TBC_RABGAP"/>
    <property type="match status" value="1"/>
</dbReference>
<feature type="compositionally biased region" description="Low complexity" evidence="1">
    <location>
        <begin position="98"/>
        <end position="114"/>
    </location>
</feature>
<reference evidence="4" key="1">
    <citation type="submission" date="2021-01" db="EMBL/GenBank/DDBJ databases">
        <authorList>
            <person name="Corre E."/>
            <person name="Pelletier E."/>
            <person name="Niang G."/>
            <person name="Scheremetjew M."/>
            <person name="Finn R."/>
            <person name="Kale V."/>
            <person name="Holt S."/>
            <person name="Cochrane G."/>
            <person name="Meng A."/>
            <person name="Brown T."/>
            <person name="Cohen L."/>
        </authorList>
    </citation>
    <scope>NUCLEOTIDE SEQUENCE</scope>
    <source>
        <strain evidence="4">CCMP3105</strain>
    </source>
</reference>
<sequence length="438" mass="46945">MHRSSSASRLQRLGPAIGARLEQTRQFFASPHLARSSSTGGLRKLVPETAGRPAEEPRQPVLLPSPADALQKWGPAVGERWDQVKRRVGRAARRGPHSSRSSSRPPLLSSWASSKDIAEEAAGCPSGAKGAEGAVNLHPSRGESRGVRGGAASAVKRADAPAGGRPRPLAEGAPLDARLTLWAHWCAGTEVPDLEALLRRVPQDVVGQIDKDVPRTRPRWLGPEERRTLRRVLSGYAVVNPAVGYCQGMNNIAAVFVALGFDEAAALRALCALVQRACPGYHDLGLRGYLRDAAVLEALARREGVLPAGVCACLDHLEVPLDVLASEHFLSLASHSWPLAAVAQLWDLVFQEGSPAVFASFLALLHMYLPMQGGEEQLPAGEVIPGAVVGDLEPVDIFRQAVQRGVAEDLAAVLQRVRELIPKVPQSLIDELRDAHRG</sequence>
<dbReference type="GO" id="GO:0031267">
    <property type="term" value="F:small GTPase binding"/>
    <property type="evidence" value="ECO:0007669"/>
    <property type="project" value="TreeGrafter"/>
</dbReference>
<feature type="compositionally biased region" description="Basic residues" evidence="1">
    <location>
        <begin position="88"/>
        <end position="97"/>
    </location>
</feature>
<dbReference type="Gene3D" id="1.10.472.80">
    <property type="entry name" value="Ypt/Rab-GAP domain of gyp1p, domain 3"/>
    <property type="match status" value="1"/>
</dbReference>
<feature type="region of interest" description="Disordered" evidence="1">
    <location>
        <begin position="88"/>
        <end position="169"/>
    </location>
</feature>
<evidence type="ECO:0000259" key="2">
    <source>
        <dbReference type="PROSITE" id="PS50086"/>
    </source>
</evidence>
<name>A0A6T0XDQ5_9DINO</name>
<protein>
    <recommendedName>
        <fullName evidence="2">Rab-GAP TBC domain-containing protein</fullName>
    </recommendedName>
</protein>